<dbReference type="EMBL" id="CAJVPU010005603">
    <property type="protein sequence ID" value="CAG8550207.1"/>
    <property type="molecule type" value="Genomic_DNA"/>
</dbReference>
<accession>A0ACA9LTW4</accession>
<dbReference type="Proteomes" id="UP000789702">
    <property type="component" value="Unassembled WGS sequence"/>
</dbReference>
<keyword evidence="2" id="KW-1185">Reference proteome</keyword>
<name>A0ACA9LTW4_9GLOM</name>
<protein>
    <submittedName>
        <fullName evidence="1">10100_t:CDS:1</fullName>
    </submittedName>
</protein>
<sequence length="369" mass="42599">MAERTLNLYCKFLVFKFSKCRTPCEWLVRIIVFLYALNLWTNLVFRAAAPGLIVEQRFENVYFPIISPNVTSNNATSPPIDYTDDYSLTNLCLVDLLPFSCKTIQHTGLIEDPRPYKLDPDINLNTMFLNISTNSQKTLLSDYFELIIDLDGNQLNDPENLYHISGKHPILGGQWLVLEYSIVIQLYYIDSLKGLFGYNPDGNYMYVDFKEKRALPLANATYSILELVPGVPPVLYVHEYAQKTFDMMLSEIGGLYVVLISLLTFCFGAPKLSPWNCCQKYSLYRPIRRFSKMGFAKENIPKYKFGIPLSDLENSKENQGIDDLKNRLDALEHLLKDFYLDTNFLESVEKTRKKINEIDEEKAENQNTE</sequence>
<reference evidence="1" key="1">
    <citation type="submission" date="2021-06" db="EMBL/GenBank/DDBJ databases">
        <authorList>
            <person name="Kallberg Y."/>
            <person name="Tangrot J."/>
            <person name="Rosling A."/>
        </authorList>
    </citation>
    <scope>NUCLEOTIDE SEQUENCE</scope>
    <source>
        <strain evidence="1">IL203A</strain>
    </source>
</reference>
<evidence type="ECO:0000313" key="1">
    <source>
        <dbReference type="EMBL" id="CAG8550207.1"/>
    </source>
</evidence>
<evidence type="ECO:0000313" key="2">
    <source>
        <dbReference type="Proteomes" id="UP000789702"/>
    </source>
</evidence>
<organism evidence="1 2">
    <name type="scientific">Dentiscutata heterogama</name>
    <dbReference type="NCBI Taxonomy" id="1316150"/>
    <lineage>
        <taxon>Eukaryota</taxon>
        <taxon>Fungi</taxon>
        <taxon>Fungi incertae sedis</taxon>
        <taxon>Mucoromycota</taxon>
        <taxon>Glomeromycotina</taxon>
        <taxon>Glomeromycetes</taxon>
        <taxon>Diversisporales</taxon>
        <taxon>Gigasporaceae</taxon>
        <taxon>Dentiscutata</taxon>
    </lineage>
</organism>
<gene>
    <name evidence="1" type="ORF">DHETER_LOCUS5193</name>
</gene>
<comment type="caution">
    <text evidence="1">The sequence shown here is derived from an EMBL/GenBank/DDBJ whole genome shotgun (WGS) entry which is preliminary data.</text>
</comment>
<proteinExistence type="predicted"/>